<evidence type="ECO:0000256" key="10">
    <source>
        <dbReference type="ARBA" id="ARBA00034808"/>
    </source>
</evidence>
<evidence type="ECO:0000256" key="7">
    <source>
        <dbReference type="ARBA" id="ARBA00023235"/>
    </source>
</evidence>
<dbReference type="GO" id="GO:0005524">
    <property type="term" value="F:ATP binding"/>
    <property type="evidence" value="ECO:0007669"/>
    <property type="project" value="UniProtKB-UniRule"/>
</dbReference>
<evidence type="ECO:0000256" key="3">
    <source>
        <dbReference type="ARBA" id="ARBA00022801"/>
    </source>
</evidence>
<protein>
    <recommendedName>
        <fullName evidence="10">DNA 3'-5' helicase</fullName>
        <ecNumber evidence="10">5.6.2.4</ecNumber>
    </recommendedName>
    <alternativeName>
        <fullName evidence="11">DNA 3'-5' helicase II</fullName>
    </alternativeName>
</protein>
<dbReference type="GO" id="GO:0033202">
    <property type="term" value="C:DNA helicase complex"/>
    <property type="evidence" value="ECO:0007669"/>
    <property type="project" value="TreeGrafter"/>
</dbReference>
<comment type="caution">
    <text evidence="17">The sequence shown here is derived from an EMBL/GenBank/DDBJ whole genome shotgun (WGS) entry which is preliminary data.</text>
</comment>
<evidence type="ECO:0000256" key="2">
    <source>
        <dbReference type="ARBA" id="ARBA00022741"/>
    </source>
</evidence>
<keyword evidence="7" id="KW-0413">Isomerase</keyword>
<accession>A0A2A4YQC9</accession>
<feature type="region of interest" description="Disordered" evidence="14">
    <location>
        <begin position="1"/>
        <end position="31"/>
    </location>
</feature>
<dbReference type="EMBL" id="NVUS01000039">
    <property type="protein sequence ID" value="PCI96729.1"/>
    <property type="molecule type" value="Genomic_DNA"/>
</dbReference>
<dbReference type="InterPro" id="IPR000212">
    <property type="entry name" value="DNA_helicase_UvrD/REP"/>
</dbReference>
<dbReference type="GO" id="GO:0016887">
    <property type="term" value="F:ATP hydrolysis activity"/>
    <property type="evidence" value="ECO:0007669"/>
    <property type="project" value="RHEA"/>
</dbReference>
<evidence type="ECO:0000256" key="9">
    <source>
        <dbReference type="ARBA" id="ARBA00034617"/>
    </source>
</evidence>
<evidence type="ECO:0000259" key="16">
    <source>
        <dbReference type="PROSITE" id="PS51217"/>
    </source>
</evidence>
<gene>
    <name evidence="17" type="ORF">COB13_17125</name>
</gene>
<dbReference type="Pfam" id="PF13361">
    <property type="entry name" value="UvrD_C"/>
    <property type="match status" value="1"/>
</dbReference>
<feature type="domain" description="UvrD-like helicase ATP-binding" evidence="15">
    <location>
        <begin position="77"/>
        <end position="362"/>
    </location>
</feature>
<evidence type="ECO:0000313" key="17">
    <source>
        <dbReference type="EMBL" id="PCI96729.1"/>
    </source>
</evidence>
<dbReference type="EC" id="5.6.2.4" evidence="10"/>
<dbReference type="Gene3D" id="3.30.160.800">
    <property type="match status" value="1"/>
</dbReference>
<name>A0A2A4YQC9_9PROT</name>
<dbReference type="InterPro" id="IPR014016">
    <property type="entry name" value="UvrD-like_ATP-bd"/>
</dbReference>
<dbReference type="InterPro" id="IPR013986">
    <property type="entry name" value="DExx_box_DNA_helicase_dom_sf"/>
</dbReference>
<evidence type="ECO:0000256" key="1">
    <source>
        <dbReference type="ARBA" id="ARBA00009922"/>
    </source>
</evidence>
<keyword evidence="3 13" id="KW-0378">Hydrolase</keyword>
<evidence type="ECO:0000256" key="6">
    <source>
        <dbReference type="ARBA" id="ARBA00023125"/>
    </source>
</evidence>
<feature type="unsure residue" description="D or N" evidence="17">
    <location>
        <position position="525"/>
    </location>
</feature>
<dbReference type="PROSITE" id="PS51217">
    <property type="entry name" value="UVRD_HELICASE_CTER"/>
    <property type="match status" value="1"/>
</dbReference>
<feature type="binding site" evidence="13">
    <location>
        <begin position="98"/>
        <end position="105"/>
    </location>
    <ligand>
        <name>ATP</name>
        <dbReference type="ChEBI" id="CHEBI:30616"/>
    </ligand>
</feature>
<dbReference type="Gene3D" id="1.10.10.160">
    <property type="match status" value="1"/>
</dbReference>
<sequence length="886" mass="100494">MSDSENIDPFDLDDFDPFPRFEGGKTVPKDDLFAAENEPPVFEPDQPRMSLTQMAQQAANHQAKPSPSHEIDSDYMAGLNEAQKEAVECIDGPLLVLAGAGTGKTRVLTTRITHILALRKAWPSQMLVVTFTNKAAREMRQRIGQQIGDAVEGMQWLGTFHAVTAKILRRHAELVGLRSDFTILDPDDQIRLLKTIIRAENVDEKKWPARALANVIDNWKNRGLQPNQVPANEAHDYADGKGIALYQTYQNRLKIANAADFGDMLIECLRLFQENADILKIYQDRFRYILIDEYQDTNVVQYLWLRLLAGNGKDGPQNVCCVGDDDQSIYGWRGAEVENILRFEKDFKGAKTVRLEQNYRSTGHILAAASGVIAHNSDRLGKTLYCNSEDGNKLIVKSVWDGDEEAKSICEKIEDFRHEGANLNEIAILMRTSALMRSFEDRLSILGIPYRLVGGPKFYERAEIRDVIAYLSLVQNADNDIKFSRIINVPKRGIGASSLAKMQHYARMNNISLYRAAAEMTKDDDFPAALRRKIKKIILSLPYGMDKNLSFDAALVDPKHKLKPKEIEQFKLYADNKGMNFYSAAQDLTANEPLAGKTKNELKTLMDNFKRWQGLITEMPHPELAKLIFEESGYNDMWKQATTADAPGRLENLQELVGQIGQFSSLGEFLEHISLVMDVDEQKYNSEMVSLMTLHAVKGLEFEYIFLPAWEEGQFPHQRALDESGQAGLEEERRLAYVGITRAKRYCWISFTANRQVHGQWQNNLPSRFIDEIPIETAQIEQNNTQYGNYAAPSGSYFDNDEIETNSSFQTPGWQRAQKVRKSSGYQIYKSAQKSRKIENNFYTGERVYHTKFGLGFVLATDGSRVDVDFDEAGRKKVVASFLEQT</sequence>
<feature type="compositionally biased region" description="Polar residues" evidence="14">
    <location>
        <begin position="52"/>
        <end position="65"/>
    </location>
</feature>
<evidence type="ECO:0000256" key="8">
    <source>
        <dbReference type="ARBA" id="ARBA00025289"/>
    </source>
</evidence>
<dbReference type="InterPro" id="IPR027417">
    <property type="entry name" value="P-loop_NTPase"/>
</dbReference>
<dbReference type="PROSITE" id="PS51198">
    <property type="entry name" value="UVRD_HELICASE_ATP_BIND"/>
    <property type="match status" value="1"/>
</dbReference>
<dbReference type="GO" id="GO:0043138">
    <property type="term" value="F:3'-5' DNA helicase activity"/>
    <property type="evidence" value="ECO:0007669"/>
    <property type="project" value="UniProtKB-EC"/>
</dbReference>
<evidence type="ECO:0000256" key="11">
    <source>
        <dbReference type="ARBA" id="ARBA00034923"/>
    </source>
</evidence>
<evidence type="ECO:0000256" key="5">
    <source>
        <dbReference type="ARBA" id="ARBA00022840"/>
    </source>
</evidence>
<evidence type="ECO:0000256" key="13">
    <source>
        <dbReference type="PROSITE-ProRule" id="PRU00560"/>
    </source>
</evidence>
<dbReference type="PANTHER" id="PTHR11070">
    <property type="entry name" value="UVRD / RECB / PCRA DNA HELICASE FAMILY MEMBER"/>
    <property type="match status" value="1"/>
</dbReference>
<comment type="similarity">
    <text evidence="1">Belongs to the helicase family. UvrD subfamily.</text>
</comment>
<comment type="function">
    <text evidence="8">Has both ATPase and helicase activities. Unwinds DNA duplexes with 3' to 5' polarity with respect to the bound strand and initiates unwinding most effectively when a single-stranded region is present. Involved in the post-incision events of nucleotide excision repair and methyl-directed mismatch repair.</text>
</comment>
<dbReference type="GO" id="GO:0005829">
    <property type="term" value="C:cytosol"/>
    <property type="evidence" value="ECO:0007669"/>
    <property type="project" value="TreeGrafter"/>
</dbReference>
<evidence type="ECO:0000256" key="4">
    <source>
        <dbReference type="ARBA" id="ARBA00022806"/>
    </source>
</evidence>
<feature type="compositionally biased region" description="Basic and acidic residues" evidence="14">
    <location>
        <begin position="17"/>
        <end position="31"/>
    </location>
</feature>
<keyword evidence="5 13" id="KW-0067">ATP-binding</keyword>
<organism evidence="17">
    <name type="scientific">OCS116 cluster bacterium</name>
    <dbReference type="NCBI Taxonomy" id="2030921"/>
    <lineage>
        <taxon>Bacteria</taxon>
        <taxon>Pseudomonadati</taxon>
        <taxon>Pseudomonadota</taxon>
        <taxon>Alphaproteobacteria</taxon>
        <taxon>OCS116 cluster</taxon>
    </lineage>
</organism>
<dbReference type="FunFam" id="3.40.50.300:FF:001890">
    <property type="entry name" value="DNA helicase"/>
    <property type="match status" value="1"/>
</dbReference>
<comment type="catalytic activity">
    <reaction evidence="9">
        <text>Couples ATP hydrolysis with the unwinding of duplex DNA by translocating in the 3'-5' direction.</text>
        <dbReference type="EC" id="5.6.2.4"/>
    </reaction>
</comment>
<feature type="region of interest" description="Disordered" evidence="14">
    <location>
        <begin position="52"/>
        <end position="72"/>
    </location>
</feature>
<dbReference type="Gene3D" id="3.40.50.300">
    <property type="entry name" value="P-loop containing nucleotide triphosphate hydrolases"/>
    <property type="match status" value="2"/>
</dbReference>
<keyword evidence="2 13" id="KW-0547">Nucleotide-binding</keyword>
<dbReference type="PANTHER" id="PTHR11070:SF2">
    <property type="entry name" value="ATP-DEPENDENT DNA HELICASE SRS2"/>
    <property type="match status" value="1"/>
</dbReference>
<comment type="catalytic activity">
    <reaction evidence="12">
        <text>ATP + H2O = ADP + phosphate + H(+)</text>
        <dbReference type="Rhea" id="RHEA:13065"/>
        <dbReference type="ChEBI" id="CHEBI:15377"/>
        <dbReference type="ChEBI" id="CHEBI:15378"/>
        <dbReference type="ChEBI" id="CHEBI:30616"/>
        <dbReference type="ChEBI" id="CHEBI:43474"/>
        <dbReference type="ChEBI" id="CHEBI:456216"/>
        <dbReference type="EC" id="5.6.2.4"/>
    </reaction>
</comment>
<reference evidence="17" key="2">
    <citation type="journal article" date="2018" name="ISME J.">
        <title>A dynamic microbial community with high functional redundancy inhabits the cold, oxic subseafloor aquifer.</title>
        <authorList>
            <person name="Tully B.J."/>
            <person name="Wheat C.G."/>
            <person name="Glazer B.T."/>
            <person name="Huber J.A."/>
        </authorList>
    </citation>
    <scope>NUCLEOTIDE SEQUENCE</scope>
    <source>
        <strain evidence="17">NORP83</strain>
    </source>
</reference>
<dbReference type="CDD" id="cd17932">
    <property type="entry name" value="DEXQc_UvrD"/>
    <property type="match status" value="1"/>
</dbReference>
<keyword evidence="6" id="KW-0238">DNA-binding</keyword>
<keyword evidence="4 13" id="KW-0347">Helicase</keyword>
<evidence type="ECO:0000256" key="12">
    <source>
        <dbReference type="ARBA" id="ARBA00048988"/>
    </source>
</evidence>
<dbReference type="AlphaFoldDB" id="A0A2A4YQC9"/>
<evidence type="ECO:0000256" key="14">
    <source>
        <dbReference type="SAM" id="MobiDB-lite"/>
    </source>
</evidence>
<dbReference type="GO" id="GO:0003677">
    <property type="term" value="F:DNA binding"/>
    <property type="evidence" value="ECO:0007669"/>
    <property type="project" value="UniProtKB-KW"/>
</dbReference>
<proteinExistence type="inferred from homology"/>
<dbReference type="InterPro" id="IPR014017">
    <property type="entry name" value="DNA_helicase_UvrD-like_C"/>
</dbReference>
<dbReference type="GO" id="GO:0009314">
    <property type="term" value="P:response to radiation"/>
    <property type="evidence" value="ECO:0007669"/>
    <property type="project" value="UniProtKB-ARBA"/>
</dbReference>
<dbReference type="FunFam" id="1.10.10.160:FF:000001">
    <property type="entry name" value="ATP-dependent DNA helicase"/>
    <property type="match status" value="1"/>
</dbReference>
<feature type="compositionally biased region" description="Acidic residues" evidence="14">
    <location>
        <begin position="1"/>
        <end position="16"/>
    </location>
</feature>
<evidence type="ECO:0000259" key="15">
    <source>
        <dbReference type="PROSITE" id="PS51198"/>
    </source>
</evidence>
<reference key="1">
    <citation type="submission" date="2017-08" db="EMBL/GenBank/DDBJ databases">
        <title>A dynamic microbial community with high functional redundancy inhabits the cold, oxic subseafloor aquifer.</title>
        <authorList>
            <person name="Tully B.J."/>
            <person name="Wheat C.G."/>
            <person name="Glazer B.T."/>
            <person name="Huber J.A."/>
        </authorList>
    </citation>
    <scope>NUCLEOTIDE SEQUENCE [LARGE SCALE GENOMIC DNA]</scope>
</reference>
<dbReference type="Gene3D" id="1.10.486.10">
    <property type="entry name" value="PCRA, domain 4"/>
    <property type="match status" value="2"/>
</dbReference>
<dbReference type="CDD" id="cd18807">
    <property type="entry name" value="SF1_C_UvrD"/>
    <property type="match status" value="1"/>
</dbReference>
<dbReference type="GO" id="GO:0000725">
    <property type="term" value="P:recombinational repair"/>
    <property type="evidence" value="ECO:0007669"/>
    <property type="project" value="TreeGrafter"/>
</dbReference>
<dbReference type="SUPFAM" id="SSF52540">
    <property type="entry name" value="P-loop containing nucleoside triphosphate hydrolases"/>
    <property type="match status" value="1"/>
</dbReference>
<feature type="domain" description="UvrD-like helicase C-terminal" evidence="16">
    <location>
        <begin position="363"/>
        <end position="699"/>
    </location>
</feature>
<dbReference type="Pfam" id="PF00580">
    <property type="entry name" value="UvrD-helicase"/>
    <property type="match status" value="1"/>
</dbReference>